<dbReference type="Proteomes" id="UP000198480">
    <property type="component" value="Unassembled WGS sequence"/>
</dbReference>
<dbReference type="SUPFAM" id="SSF51004">
    <property type="entry name" value="C-terminal (heme d1) domain of cytochrome cd1-nitrite reductase"/>
    <property type="match status" value="1"/>
</dbReference>
<dbReference type="Pfam" id="PF13970">
    <property type="entry name" value="DUF4221"/>
    <property type="match status" value="1"/>
</dbReference>
<dbReference type="EMBL" id="FZOK01000009">
    <property type="protein sequence ID" value="SNS44363.1"/>
    <property type="molecule type" value="Genomic_DNA"/>
</dbReference>
<dbReference type="PROSITE" id="PS51257">
    <property type="entry name" value="PROKAR_LIPOPROTEIN"/>
    <property type="match status" value="1"/>
</dbReference>
<dbReference type="AlphaFoldDB" id="A0A239EJZ1"/>
<gene>
    <name evidence="1" type="ORF">SAMN06295967_109167</name>
</gene>
<evidence type="ECO:0000313" key="2">
    <source>
        <dbReference type="Proteomes" id="UP000198480"/>
    </source>
</evidence>
<accession>A0A239EJZ1</accession>
<organism evidence="1 2">
    <name type="scientific">Belliella buryatensis</name>
    <dbReference type="NCBI Taxonomy" id="1500549"/>
    <lineage>
        <taxon>Bacteria</taxon>
        <taxon>Pseudomonadati</taxon>
        <taxon>Bacteroidota</taxon>
        <taxon>Cytophagia</taxon>
        <taxon>Cytophagales</taxon>
        <taxon>Cyclobacteriaceae</taxon>
        <taxon>Belliella</taxon>
    </lineage>
</organism>
<keyword evidence="2" id="KW-1185">Reference proteome</keyword>
<reference evidence="2" key="1">
    <citation type="submission" date="2017-06" db="EMBL/GenBank/DDBJ databases">
        <authorList>
            <person name="Varghese N."/>
            <person name="Submissions S."/>
        </authorList>
    </citation>
    <scope>NUCLEOTIDE SEQUENCE [LARGE SCALE GENOMIC DNA]</scope>
    <source>
        <strain evidence="2">5C</strain>
    </source>
</reference>
<dbReference type="RefSeq" id="WP_089240824.1">
    <property type="nucleotide sequence ID" value="NZ_FZOK01000009.1"/>
</dbReference>
<dbReference type="InterPro" id="IPR011048">
    <property type="entry name" value="Haem_d1_sf"/>
</dbReference>
<proteinExistence type="predicted"/>
<name>A0A239EJZ1_9BACT</name>
<dbReference type="InterPro" id="IPR025316">
    <property type="entry name" value="DUF4221"/>
</dbReference>
<sequence length="380" mass="43641">MKKTALGIISGLAFIVACSTEKSESSENFEFNLTQDTVVVDAGDGIINLSGGLRSFELSSDGKYLYNLVFMQPKIDKINLETLALDKTLEFEKEGPNGVGTYVAGLSLTPQDQIMMWSYALHGVFDQSGEKVRDFRLNAIAGDEVSGSGFLPIRLVEHPKDQNIIFGLYVKWEDNEYFLMKYDLENESFVKIQLPETEKFREFRMEFESSGGSVGAFCPSPDPISVEERIIMTNMAFNEAYVYDMVLDSLYLVPWNSTLTENKNEAKLPKTVEIEESEKYIRMFGESINFMPLSWDSISQQFIRMSYKKIYGEELDEYGRPKVLNSEVFLTLLDKNLKIIKETKLKNYTKEPPRHFFLDNTIWLYENIDDEMGFVRIKID</sequence>
<evidence type="ECO:0008006" key="3">
    <source>
        <dbReference type="Google" id="ProtNLM"/>
    </source>
</evidence>
<dbReference type="OrthoDB" id="833511at2"/>
<protein>
    <recommendedName>
        <fullName evidence="3">DUF4221 domain-containing protein</fullName>
    </recommendedName>
</protein>
<evidence type="ECO:0000313" key="1">
    <source>
        <dbReference type="EMBL" id="SNS44363.1"/>
    </source>
</evidence>